<gene>
    <name evidence="2" type="ORF">IX84_14950</name>
</gene>
<sequence length="310" mass="34630">MKKTTYAYSLLHLLLAVTVVSLKAQDYTPLVIEQATWQIIAINGNVYTPFGYTIEGDTTIESVAYKKVYYLDLYPDTFSVDYAIEDRWLFGALREDTAARKVYTIIFDETWDGFCTIGSEIELYDFSKGIGDTISNCLTFPDIEYPYIIDAIDQEEVWGLNRTHIQTSQYGIEESLIEGIGYSGGLFVEALYLPSTADWGVFLHDYCVGAAADCGLLSSTVSEKVVPAVRVFPNPVRQGAPLWLEKPEGMAADHTVELVDAMGRLCIRQAYTPPADGQYLSTTGLAPGFYVLQFRSQDGQLFQLEKVIIE</sequence>
<dbReference type="OrthoDB" id="1413366at2"/>
<evidence type="ECO:0008006" key="4">
    <source>
        <dbReference type="Google" id="ProtNLM"/>
    </source>
</evidence>
<reference evidence="2 3" key="1">
    <citation type="journal article" date="2014" name="Int. J. Syst. Evol. Microbiol.">
        <title>Phaeodactylibacter xiamenensis gen. nov., sp. nov., a member of the family Saprospiraceae isolated from the marine alga Phaeodactylum tricornutum.</title>
        <authorList>
            <person name="Chen Z.Jr."/>
            <person name="Lei X."/>
            <person name="Lai Q."/>
            <person name="Li Y."/>
            <person name="Zhang B."/>
            <person name="Zhang J."/>
            <person name="Zhang H."/>
            <person name="Yang L."/>
            <person name="Zheng W."/>
            <person name="Tian Y."/>
            <person name="Yu Z."/>
            <person name="Xu H.Jr."/>
            <person name="Zheng T."/>
        </authorList>
    </citation>
    <scope>NUCLEOTIDE SEQUENCE [LARGE SCALE GENOMIC DNA]</scope>
    <source>
        <strain evidence="2 3">KD52</strain>
    </source>
</reference>
<feature type="signal peptide" evidence="1">
    <location>
        <begin position="1"/>
        <end position="24"/>
    </location>
</feature>
<dbReference type="NCBIfam" id="TIGR04183">
    <property type="entry name" value="Por_Secre_tail"/>
    <property type="match status" value="1"/>
</dbReference>
<accession>A0A098S568</accession>
<comment type="caution">
    <text evidence="2">The sequence shown here is derived from an EMBL/GenBank/DDBJ whole genome shotgun (WGS) entry which is preliminary data.</text>
</comment>
<keyword evidence="3" id="KW-1185">Reference proteome</keyword>
<protein>
    <recommendedName>
        <fullName evidence="4">Secretion system C-terminal sorting domain-containing protein</fullName>
    </recommendedName>
</protein>
<dbReference type="AlphaFoldDB" id="A0A098S568"/>
<name>A0A098S568_9BACT</name>
<proteinExistence type="predicted"/>
<dbReference type="STRING" id="1524460.IX84_14950"/>
<dbReference type="Proteomes" id="UP000029736">
    <property type="component" value="Unassembled WGS sequence"/>
</dbReference>
<dbReference type="EMBL" id="JPOS01000035">
    <property type="protein sequence ID" value="KGE87504.1"/>
    <property type="molecule type" value="Genomic_DNA"/>
</dbReference>
<evidence type="ECO:0000256" key="1">
    <source>
        <dbReference type="SAM" id="SignalP"/>
    </source>
</evidence>
<dbReference type="InterPro" id="IPR026444">
    <property type="entry name" value="Secre_tail"/>
</dbReference>
<evidence type="ECO:0000313" key="3">
    <source>
        <dbReference type="Proteomes" id="UP000029736"/>
    </source>
</evidence>
<feature type="chain" id="PRO_5001947880" description="Secretion system C-terminal sorting domain-containing protein" evidence="1">
    <location>
        <begin position="25"/>
        <end position="310"/>
    </location>
</feature>
<keyword evidence="1" id="KW-0732">Signal</keyword>
<organism evidence="2 3">
    <name type="scientific">Phaeodactylibacter xiamenensis</name>
    <dbReference type="NCBI Taxonomy" id="1524460"/>
    <lineage>
        <taxon>Bacteria</taxon>
        <taxon>Pseudomonadati</taxon>
        <taxon>Bacteroidota</taxon>
        <taxon>Saprospiria</taxon>
        <taxon>Saprospirales</taxon>
        <taxon>Haliscomenobacteraceae</taxon>
        <taxon>Phaeodactylibacter</taxon>
    </lineage>
</organism>
<dbReference type="RefSeq" id="WP_044221969.1">
    <property type="nucleotide sequence ID" value="NZ_JBKAGJ010000034.1"/>
</dbReference>
<evidence type="ECO:0000313" key="2">
    <source>
        <dbReference type="EMBL" id="KGE87504.1"/>
    </source>
</evidence>